<proteinExistence type="predicted"/>
<accession>A0A255GZ19</accession>
<dbReference type="AlphaFoldDB" id="A0A255GZ19"/>
<name>A0A255GZ19_9ACTN</name>
<gene>
    <name evidence="1" type="ORF">CGZ93_11970</name>
</gene>
<dbReference type="Proteomes" id="UP000216311">
    <property type="component" value="Unassembled WGS sequence"/>
</dbReference>
<reference evidence="1 2" key="1">
    <citation type="submission" date="2017-07" db="EMBL/GenBank/DDBJ databases">
        <title>Draft whole genome sequences of clinical Proprionibacteriaceae strains.</title>
        <authorList>
            <person name="Bernier A.-M."/>
            <person name="Bernard K."/>
            <person name="Domingo M.-C."/>
        </authorList>
    </citation>
    <scope>NUCLEOTIDE SEQUENCE [LARGE SCALE GENOMIC DNA]</scope>
    <source>
        <strain evidence="1 2">NML 130396</strain>
    </source>
</reference>
<keyword evidence="2" id="KW-1185">Reference proteome</keyword>
<dbReference type="EMBL" id="NMVQ01000023">
    <property type="protein sequence ID" value="OYO20925.1"/>
    <property type="molecule type" value="Genomic_DNA"/>
</dbReference>
<evidence type="ECO:0000313" key="1">
    <source>
        <dbReference type="EMBL" id="OYO20925.1"/>
    </source>
</evidence>
<dbReference type="RefSeq" id="WP_094364349.1">
    <property type="nucleotide sequence ID" value="NZ_NMVQ01000023.1"/>
</dbReference>
<sequence>MSDDLTDRVAALEAAMARLEAGLGSNHSGTPLPPAQAGEFWALEGLEQRHPEGAVLLAGSVEVPEAGPVRWQYGLAQASLLDLDWAELAAALDALGHPVRLTLLQLVLSGVRSTAALAARDELGTTGQLHHHLRVLLGAGWLSSTSRGHYEIPASRVVPLLAILLAARPT</sequence>
<protein>
    <submittedName>
        <fullName evidence="1">ArsR family transcriptional regulator</fullName>
    </submittedName>
</protein>
<organism evidence="1 2">
    <name type="scientific">Enemella dayhoffiae</name>
    <dbReference type="NCBI Taxonomy" id="2016507"/>
    <lineage>
        <taxon>Bacteria</taxon>
        <taxon>Bacillati</taxon>
        <taxon>Actinomycetota</taxon>
        <taxon>Actinomycetes</taxon>
        <taxon>Propionibacteriales</taxon>
        <taxon>Propionibacteriaceae</taxon>
        <taxon>Enemella</taxon>
    </lineage>
</organism>
<evidence type="ECO:0000313" key="2">
    <source>
        <dbReference type="Proteomes" id="UP000216311"/>
    </source>
</evidence>
<dbReference type="OrthoDB" id="3730926at2"/>
<dbReference type="InterPro" id="IPR036388">
    <property type="entry name" value="WH-like_DNA-bd_sf"/>
</dbReference>
<dbReference type="InterPro" id="IPR036390">
    <property type="entry name" value="WH_DNA-bd_sf"/>
</dbReference>
<dbReference type="SUPFAM" id="SSF46785">
    <property type="entry name" value="Winged helix' DNA-binding domain"/>
    <property type="match status" value="1"/>
</dbReference>
<comment type="caution">
    <text evidence="1">The sequence shown here is derived from an EMBL/GenBank/DDBJ whole genome shotgun (WGS) entry which is preliminary data.</text>
</comment>
<dbReference type="Gene3D" id="1.10.10.10">
    <property type="entry name" value="Winged helix-like DNA-binding domain superfamily/Winged helix DNA-binding domain"/>
    <property type="match status" value="1"/>
</dbReference>